<accession>A0A2P2QZA5</accession>
<protein>
    <submittedName>
        <fullName evidence="1">Uncharacterized protein MANES_03G044800</fullName>
    </submittedName>
</protein>
<organism evidence="1">
    <name type="scientific">Rhizophora mucronata</name>
    <name type="common">Asiatic mangrove</name>
    <dbReference type="NCBI Taxonomy" id="61149"/>
    <lineage>
        <taxon>Eukaryota</taxon>
        <taxon>Viridiplantae</taxon>
        <taxon>Streptophyta</taxon>
        <taxon>Embryophyta</taxon>
        <taxon>Tracheophyta</taxon>
        <taxon>Spermatophyta</taxon>
        <taxon>Magnoliopsida</taxon>
        <taxon>eudicotyledons</taxon>
        <taxon>Gunneridae</taxon>
        <taxon>Pentapetalae</taxon>
        <taxon>rosids</taxon>
        <taxon>fabids</taxon>
        <taxon>Malpighiales</taxon>
        <taxon>Rhizophoraceae</taxon>
        <taxon>Rhizophora</taxon>
    </lineage>
</organism>
<sequence length="37" mass="4181">MMEESLALRTEAATSCPAPSRFICRSSGYTRHDRTFT</sequence>
<name>A0A2P2QZA5_RHIMU</name>
<dbReference type="AlphaFoldDB" id="A0A2P2QZA5"/>
<proteinExistence type="predicted"/>
<evidence type="ECO:0000313" key="1">
    <source>
        <dbReference type="EMBL" id="MBX72319.1"/>
    </source>
</evidence>
<reference evidence="1" key="1">
    <citation type="submission" date="2018-02" db="EMBL/GenBank/DDBJ databases">
        <title>Rhizophora mucronata_Transcriptome.</title>
        <authorList>
            <person name="Meera S.P."/>
            <person name="Sreeshan A."/>
            <person name="Augustine A."/>
        </authorList>
    </citation>
    <scope>NUCLEOTIDE SEQUENCE</scope>
    <source>
        <tissue evidence="1">Leaf</tissue>
    </source>
</reference>
<dbReference type="EMBL" id="GGEC01091835">
    <property type="protein sequence ID" value="MBX72319.1"/>
    <property type="molecule type" value="Transcribed_RNA"/>
</dbReference>